<evidence type="ECO:0000256" key="1">
    <source>
        <dbReference type="ARBA" id="ARBA00004761"/>
    </source>
</evidence>
<proteinExistence type="inferred from homology"/>
<keyword evidence="5 9" id="KW-0547">Nucleotide-binding</keyword>
<keyword evidence="11" id="KW-1185">Reference proteome</keyword>
<keyword evidence="4 9" id="KW-0808">Transferase</keyword>
<dbReference type="GO" id="GO:0005524">
    <property type="term" value="F:ATP binding"/>
    <property type="evidence" value="ECO:0007669"/>
    <property type="project" value="UniProtKB-KW"/>
</dbReference>
<dbReference type="AlphaFoldDB" id="A0AA95NA01"/>
<dbReference type="GO" id="GO:0046316">
    <property type="term" value="F:gluconokinase activity"/>
    <property type="evidence" value="ECO:0007669"/>
    <property type="project" value="UniProtKB-EC"/>
</dbReference>
<gene>
    <name evidence="10" type="ORF">PFX98_19985</name>
</gene>
<dbReference type="EMBL" id="CP116346">
    <property type="protein sequence ID" value="WIT11157.1"/>
    <property type="molecule type" value="Genomic_DNA"/>
</dbReference>
<evidence type="ECO:0000256" key="9">
    <source>
        <dbReference type="RuleBase" id="RU363066"/>
    </source>
</evidence>
<dbReference type="GO" id="GO:0005737">
    <property type="term" value="C:cytoplasm"/>
    <property type="evidence" value="ECO:0007669"/>
    <property type="project" value="TreeGrafter"/>
</dbReference>
<evidence type="ECO:0000313" key="10">
    <source>
        <dbReference type="EMBL" id="WIT11157.1"/>
    </source>
</evidence>
<comment type="pathway">
    <text evidence="1">Carbohydrate acid metabolism.</text>
</comment>
<dbReference type="SUPFAM" id="SSF52540">
    <property type="entry name" value="P-loop containing nucleoside triphosphate hydrolases"/>
    <property type="match status" value="1"/>
</dbReference>
<dbReference type="InterPro" id="IPR006001">
    <property type="entry name" value="Therm_gnt_kin"/>
</dbReference>
<evidence type="ECO:0000256" key="6">
    <source>
        <dbReference type="ARBA" id="ARBA00022777"/>
    </source>
</evidence>
<comment type="catalytic activity">
    <reaction evidence="8 9">
        <text>D-gluconate + ATP = 6-phospho-D-gluconate + ADP + H(+)</text>
        <dbReference type="Rhea" id="RHEA:19433"/>
        <dbReference type="ChEBI" id="CHEBI:15378"/>
        <dbReference type="ChEBI" id="CHEBI:18391"/>
        <dbReference type="ChEBI" id="CHEBI:30616"/>
        <dbReference type="ChEBI" id="CHEBI:58759"/>
        <dbReference type="ChEBI" id="CHEBI:456216"/>
        <dbReference type="EC" id="2.7.1.12"/>
    </reaction>
</comment>
<evidence type="ECO:0000256" key="3">
    <source>
        <dbReference type="ARBA" id="ARBA00012054"/>
    </source>
</evidence>
<evidence type="ECO:0000256" key="2">
    <source>
        <dbReference type="ARBA" id="ARBA00008420"/>
    </source>
</evidence>
<dbReference type="EC" id="2.7.1.12" evidence="3 9"/>
<sequence length="165" mass="17509">MHAITVMGVAGCGKTSLGQGLAAALGFTFLEGDSFHDAASVAKMAAGSALTDADRHGWLERLALQLQAHPQGVVLSCSALKRSYRERLRAARPDLGFVFLEISPELALQRVAARAHQHLFPASLVQSQFQTLESPSGEARVLTVPAALPPQEQLDLAAGWARSQA</sequence>
<keyword evidence="7 9" id="KW-0067">ATP-binding</keyword>
<dbReference type="PANTHER" id="PTHR43442">
    <property type="entry name" value="GLUCONOKINASE-RELATED"/>
    <property type="match status" value="1"/>
</dbReference>
<protein>
    <recommendedName>
        <fullName evidence="3 9">Gluconokinase</fullName>
        <ecNumber evidence="3 9">2.7.1.12</ecNumber>
    </recommendedName>
</protein>
<dbReference type="KEGG" id="pais:PFX98_19985"/>
<evidence type="ECO:0000256" key="8">
    <source>
        <dbReference type="ARBA" id="ARBA00048090"/>
    </source>
</evidence>
<dbReference type="GO" id="GO:0005975">
    <property type="term" value="P:carbohydrate metabolic process"/>
    <property type="evidence" value="ECO:0007669"/>
    <property type="project" value="InterPro"/>
</dbReference>
<organism evidence="10 11">
    <name type="scientific">Paucibacter sediminis</name>
    <dbReference type="NCBI Taxonomy" id="3019553"/>
    <lineage>
        <taxon>Bacteria</taxon>
        <taxon>Pseudomonadati</taxon>
        <taxon>Pseudomonadota</taxon>
        <taxon>Betaproteobacteria</taxon>
        <taxon>Burkholderiales</taxon>
        <taxon>Sphaerotilaceae</taxon>
        <taxon>Roseateles</taxon>
    </lineage>
</organism>
<dbReference type="RefSeq" id="WP_285232236.1">
    <property type="nucleotide sequence ID" value="NZ_CP116346.1"/>
</dbReference>
<dbReference type="CDD" id="cd02021">
    <property type="entry name" value="GntK"/>
    <property type="match status" value="1"/>
</dbReference>
<name>A0AA95NA01_9BURK</name>
<accession>A0AA95NA01</accession>
<evidence type="ECO:0000256" key="5">
    <source>
        <dbReference type="ARBA" id="ARBA00022741"/>
    </source>
</evidence>
<dbReference type="Gene3D" id="3.40.50.300">
    <property type="entry name" value="P-loop containing nucleotide triphosphate hydrolases"/>
    <property type="match status" value="1"/>
</dbReference>
<dbReference type="NCBIfam" id="TIGR01313">
    <property type="entry name" value="therm_gnt_kin"/>
    <property type="match status" value="1"/>
</dbReference>
<keyword evidence="6 9" id="KW-0418">Kinase</keyword>
<dbReference type="Proteomes" id="UP001177769">
    <property type="component" value="Chromosome"/>
</dbReference>
<evidence type="ECO:0000313" key="11">
    <source>
        <dbReference type="Proteomes" id="UP001177769"/>
    </source>
</evidence>
<dbReference type="Pfam" id="PF13671">
    <property type="entry name" value="AAA_33"/>
    <property type="match status" value="1"/>
</dbReference>
<comment type="similarity">
    <text evidence="2 9">Belongs to the gluconokinase GntK/GntV family.</text>
</comment>
<evidence type="ECO:0000256" key="4">
    <source>
        <dbReference type="ARBA" id="ARBA00022679"/>
    </source>
</evidence>
<reference evidence="10" key="1">
    <citation type="submission" date="2023-01" db="EMBL/GenBank/DDBJ databases">
        <title>Whole genome sequence of Paucibacter sp. S2-9 isolated from pond sediment.</title>
        <authorList>
            <person name="Jung J.Y."/>
        </authorList>
    </citation>
    <scope>NUCLEOTIDE SEQUENCE</scope>
    <source>
        <strain evidence="10">S2-9</strain>
    </source>
</reference>
<dbReference type="InterPro" id="IPR027417">
    <property type="entry name" value="P-loop_NTPase"/>
</dbReference>
<dbReference type="PANTHER" id="PTHR43442:SF3">
    <property type="entry name" value="GLUCONOKINASE-RELATED"/>
    <property type="match status" value="1"/>
</dbReference>
<evidence type="ECO:0000256" key="7">
    <source>
        <dbReference type="ARBA" id="ARBA00022840"/>
    </source>
</evidence>